<dbReference type="Proteomes" id="UP000672657">
    <property type="component" value="Unassembled WGS sequence"/>
</dbReference>
<comment type="caution">
    <text evidence="2">The sequence shown here is derived from an EMBL/GenBank/DDBJ whole genome shotgun (WGS) entry which is preliminary data.</text>
</comment>
<proteinExistence type="predicted"/>
<dbReference type="RefSeq" id="WP_211954551.1">
    <property type="nucleotide sequence ID" value="NZ_CAJPVI010000020.1"/>
</dbReference>
<evidence type="ECO:0000313" key="3">
    <source>
        <dbReference type="Proteomes" id="UP000672657"/>
    </source>
</evidence>
<gene>
    <name evidence="2" type="ORF">LMG26411_03533</name>
</gene>
<organism evidence="2 3">
    <name type="scientific">Cupriavidus numazuensis</name>
    <dbReference type="NCBI Taxonomy" id="221992"/>
    <lineage>
        <taxon>Bacteria</taxon>
        <taxon>Pseudomonadati</taxon>
        <taxon>Pseudomonadota</taxon>
        <taxon>Betaproteobacteria</taxon>
        <taxon>Burkholderiales</taxon>
        <taxon>Burkholderiaceae</taxon>
        <taxon>Cupriavidus</taxon>
    </lineage>
</organism>
<keyword evidence="3" id="KW-1185">Reference proteome</keyword>
<reference evidence="2 3" key="1">
    <citation type="submission" date="2021-03" db="EMBL/GenBank/DDBJ databases">
        <authorList>
            <person name="Peeters C."/>
        </authorList>
    </citation>
    <scope>NUCLEOTIDE SEQUENCE [LARGE SCALE GENOMIC DNA]</scope>
    <source>
        <strain evidence="2 3">LMG 26411</strain>
    </source>
</reference>
<evidence type="ECO:0000313" key="2">
    <source>
        <dbReference type="EMBL" id="CAG2149344.1"/>
    </source>
</evidence>
<sequence length="173" mass="18603">MEEARTRLTDYHYGGHSAVSDDRGKTASGDVKPTSHENLPAQPYVPSGVNEPAGVERYGMYGVAPGSAPLETSLERTVSPQPLPGQFDGDGVRTAMPASDARLRERLEMQIADIVDPGIVEAELHDGVCTLRGTVRDKATKRRIEVIAGDCLPDRLIRSELRAASESAPVRAP</sequence>
<evidence type="ECO:0000256" key="1">
    <source>
        <dbReference type="SAM" id="MobiDB-lite"/>
    </source>
</evidence>
<evidence type="ECO:0008006" key="4">
    <source>
        <dbReference type="Google" id="ProtNLM"/>
    </source>
</evidence>
<feature type="region of interest" description="Disordered" evidence="1">
    <location>
        <begin position="1"/>
        <end position="51"/>
    </location>
</feature>
<dbReference type="EMBL" id="CAJPVI010000020">
    <property type="protein sequence ID" value="CAG2149344.1"/>
    <property type="molecule type" value="Genomic_DNA"/>
</dbReference>
<name>A0ABN7PZC9_9BURK</name>
<accession>A0ABN7PZC9</accession>
<protein>
    <recommendedName>
        <fullName evidence="4">BON domain-containing protein</fullName>
    </recommendedName>
</protein>
<feature type="compositionally biased region" description="Basic and acidic residues" evidence="1">
    <location>
        <begin position="1"/>
        <end position="10"/>
    </location>
</feature>